<dbReference type="InterPro" id="IPR004785">
    <property type="entry name" value="RpiB"/>
</dbReference>
<dbReference type="PANTHER" id="PTHR30345">
    <property type="entry name" value="RIBOSE-5-PHOSPHATE ISOMERASE B"/>
    <property type="match status" value="1"/>
</dbReference>
<reference evidence="5 6" key="1">
    <citation type="journal article" date="2015" name="Genome Announc.">
        <title>Complete Genome Sequence of Spiroplasma cantharicola CC-1T (DSM 21588), a Bacterium Isolated from Soldier Beetle (Cantharis carolinus).</title>
        <authorList>
            <person name="Lo W.S."/>
            <person name="Liu P.Y."/>
            <person name="Kuo C.H."/>
        </authorList>
    </citation>
    <scope>NUCLEOTIDE SEQUENCE [LARGE SCALE GENOMIC DNA]</scope>
    <source>
        <strain evidence="5 6">CC-1</strain>
    </source>
</reference>
<evidence type="ECO:0000256" key="3">
    <source>
        <dbReference type="PIRSR" id="PIRSR005384-1"/>
    </source>
</evidence>
<dbReference type="InterPro" id="IPR036569">
    <property type="entry name" value="RpiB_LacA_LacB_sf"/>
</dbReference>
<sequence>MKIYIGNDHAGVDMKNHIVKYLKSNGYEVINIGTDNEDSVDYPDFGKEVAKKVVENKSFGIVICGTGIGISIAANKVKGARAALCYEDQTTILARQHNNANILALGARMIANEKAVRLVDIFLNTKFEERHKNRVEKLNNQ</sequence>
<feature type="binding site" evidence="4">
    <location>
        <begin position="8"/>
        <end position="9"/>
    </location>
    <ligand>
        <name>D-ribulose 5-phosphate</name>
        <dbReference type="ChEBI" id="CHEBI:58121"/>
    </ligand>
</feature>
<dbReference type="GO" id="GO:0004751">
    <property type="term" value="F:ribose-5-phosphate isomerase activity"/>
    <property type="evidence" value="ECO:0007669"/>
    <property type="project" value="TreeGrafter"/>
</dbReference>
<gene>
    <name evidence="5" type="primary">rpiB</name>
    <name evidence="5" type="ORF">SCANT_v1c00480</name>
</gene>
<dbReference type="Gene3D" id="3.40.1400.10">
    <property type="entry name" value="Sugar-phosphate isomerase, RpiB/LacA/LacB"/>
    <property type="match status" value="1"/>
</dbReference>
<dbReference type="PATRIC" id="fig|362837.3.peg.48"/>
<dbReference type="KEGG" id="scj:SCANT_v1c00480"/>
<evidence type="ECO:0000313" key="6">
    <source>
        <dbReference type="Proteomes" id="UP000063919"/>
    </source>
</evidence>
<dbReference type="InterPro" id="IPR003500">
    <property type="entry name" value="RpiB_LacA_LacB"/>
</dbReference>
<feature type="active site" description="Proton acceptor" evidence="3">
    <location>
        <position position="64"/>
    </location>
</feature>
<protein>
    <submittedName>
        <fullName evidence="5">Ribose-5-phosphate isomerase B</fullName>
    </submittedName>
</protein>
<evidence type="ECO:0000256" key="2">
    <source>
        <dbReference type="ARBA" id="ARBA00023235"/>
    </source>
</evidence>
<feature type="active site" description="Proton donor" evidence="3">
    <location>
        <position position="97"/>
    </location>
</feature>
<dbReference type="NCBIfam" id="TIGR00689">
    <property type="entry name" value="rpiB_lacA_lacB"/>
    <property type="match status" value="1"/>
</dbReference>
<comment type="similarity">
    <text evidence="1">Belongs to the LacAB/RpiB family.</text>
</comment>
<proteinExistence type="inferred from homology"/>
<keyword evidence="6" id="KW-1185">Reference proteome</keyword>
<evidence type="ECO:0000256" key="1">
    <source>
        <dbReference type="ARBA" id="ARBA00008754"/>
    </source>
</evidence>
<dbReference type="PANTHER" id="PTHR30345:SF0">
    <property type="entry name" value="DNA DAMAGE-REPAIR_TOLERATION PROTEIN DRT102"/>
    <property type="match status" value="1"/>
</dbReference>
<feature type="binding site" evidence="4">
    <location>
        <position position="108"/>
    </location>
    <ligand>
        <name>D-ribulose 5-phosphate</name>
        <dbReference type="ChEBI" id="CHEBI:58121"/>
    </ligand>
</feature>
<feature type="binding site" evidence="4">
    <location>
        <position position="130"/>
    </location>
    <ligand>
        <name>D-ribulose 5-phosphate</name>
        <dbReference type="ChEBI" id="CHEBI:58121"/>
    </ligand>
</feature>
<accession>A0A0M3SJ16</accession>
<dbReference type="GO" id="GO:0019316">
    <property type="term" value="P:D-allose catabolic process"/>
    <property type="evidence" value="ECO:0007669"/>
    <property type="project" value="TreeGrafter"/>
</dbReference>
<dbReference type="SUPFAM" id="SSF89623">
    <property type="entry name" value="Ribose/Galactose isomerase RpiB/AlsB"/>
    <property type="match status" value="1"/>
</dbReference>
<dbReference type="NCBIfam" id="TIGR01120">
    <property type="entry name" value="rpiB"/>
    <property type="match status" value="1"/>
</dbReference>
<dbReference type="PIRSF" id="PIRSF005384">
    <property type="entry name" value="RpiB_LacA_B"/>
    <property type="match status" value="1"/>
</dbReference>
<name>A0A0M3SJ16_9MOLU</name>
<dbReference type="RefSeq" id="WP_053945738.1">
    <property type="nucleotide sequence ID" value="NZ_CP012622.1"/>
</dbReference>
<dbReference type="Proteomes" id="UP000063919">
    <property type="component" value="Chromosome"/>
</dbReference>
<evidence type="ECO:0000256" key="4">
    <source>
        <dbReference type="PIRSR" id="PIRSR005384-2"/>
    </source>
</evidence>
<evidence type="ECO:0000313" key="5">
    <source>
        <dbReference type="EMBL" id="ALD65958.1"/>
    </source>
</evidence>
<feature type="binding site" evidence="4">
    <location>
        <position position="98"/>
    </location>
    <ligand>
        <name>D-ribulose 5-phosphate</name>
        <dbReference type="ChEBI" id="CHEBI:58121"/>
    </ligand>
</feature>
<keyword evidence="2 5" id="KW-0413">Isomerase</keyword>
<dbReference type="Pfam" id="PF02502">
    <property type="entry name" value="LacAB_rpiB"/>
    <property type="match status" value="1"/>
</dbReference>
<dbReference type="OrthoDB" id="1778624at2"/>
<organism evidence="5 6">
    <name type="scientific">Spiroplasma cantharicola</name>
    <dbReference type="NCBI Taxonomy" id="362837"/>
    <lineage>
        <taxon>Bacteria</taxon>
        <taxon>Bacillati</taxon>
        <taxon>Mycoplasmatota</taxon>
        <taxon>Mollicutes</taxon>
        <taxon>Entomoplasmatales</taxon>
        <taxon>Spiroplasmataceae</taxon>
        <taxon>Spiroplasma</taxon>
    </lineage>
</organism>
<feature type="binding site" evidence="4">
    <location>
        <position position="134"/>
    </location>
    <ligand>
        <name>D-ribulose 5-phosphate</name>
        <dbReference type="ChEBI" id="CHEBI:58121"/>
    </ligand>
</feature>
<feature type="binding site" evidence="4">
    <location>
        <begin position="65"/>
        <end position="69"/>
    </location>
    <ligand>
        <name>D-ribulose 5-phosphate</name>
        <dbReference type="ChEBI" id="CHEBI:58121"/>
    </ligand>
</feature>
<dbReference type="AlphaFoldDB" id="A0A0M3SJ16"/>
<dbReference type="EMBL" id="CP012622">
    <property type="protein sequence ID" value="ALD65958.1"/>
    <property type="molecule type" value="Genomic_DNA"/>
</dbReference>
<dbReference type="GO" id="GO:0009052">
    <property type="term" value="P:pentose-phosphate shunt, non-oxidative branch"/>
    <property type="evidence" value="ECO:0007669"/>
    <property type="project" value="TreeGrafter"/>
</dbReference>
<dbReference type="NCBIfam" id="NF004051">
    <property type="entry name" value="PRK05571.1"/>
    <property type="match status" value="1"/>
</dbReference>
<dbReference type="STRING" id="362837.SCANT_v1c00480"/>